<organism evidence="1">
    <name type="scientific">bioreactor metagenome</name>
    <dbReference type="NCBI Taxonomy" id="1076179"/>
    <lineage>
        <taxon>unclassified sequences</taxon>
        <taxon>metagenomes</taxon>
        <taxon>ecological metagenomes</taxon>
    </lineage>
</organism>
<accession>A0A645B898</accession>
<evidence type="ECO:0000313" key="1">
    <source>
        <dbReference type="EMBL" id="MPM61627.1"/>
    </source>
</evidence>
<dbReference type="AlphaFoldDB" id="A0A645B898"/>
<sequence>MASGHFVTHLDFAFFGHIYFGNLHNSRGKLVAYSQVETLALKLCIQFFELAQVIDDRCADQLVFVSVGCPLAQLNRLVIDIRKNLQGEFSSFGNNIHIGVILHAGRRLAFGNVQEFIDKQLSQFFHLVLILFVEFGKKRFVRQLAFAFLSGFREQVRIDNHTLK</sequence>
<comment type="caution">
    <text evidence="1">The sequence shown here is derived from an EMBL/GenBank/DDBJ whole genome shotgun (WGS) entry which is preliminary data.</text>
</comment>
<protein>
    <submittedName>
        <fullName evidence="1">Uncharacterized protein</fullName>
    </submittedName>
</protein>
<gene>
    <name evidence="1" type="ORF">SDC9_108487</name>
</gene>
<name>A0A645B898_9ZZZZ</name>
<reference evidence="1" key="1">
    <citation type="submission" date="2019-08" db="EMBL/GenBank/DDBJ databases">
        <authorList>
            <person name="Kucharzyk K."/>
            <person name="Murdoch R.W."/>
            <person name="Higgins S."/>
            <person name="Loffler F."/>
        </authorList>
    </citation>
    <scope>NUCLEOTIDE SEQUENCE</scope>
</reference>
<proteinExistence type="predicted"/>
<dbReference type="EMBL" id="VSSQ01018446">
    <property type="protein sequence ID" value="MPM61627.1"/>
    <property type="molecule type" value="Genomic_DNA"/>
</dbReference>